<accession>A0ABU4B4D0</accession>
<feature type="compositionally biased region" description="Basic and acidic residues" evidence="1">
    <location>
        <begin position="60"/>
        <end position="73"/>
    </location>
</feature>
<sequence>MTDNEKSVDTTVDPAKHSKGVDADLDQTGDERDEAIDEFDGHLDGSGEDSSLPTPEPTDVADKSDEKTVTRSE</sequence>
<protein>
    <submittedName>
        <fullName evidence="2">Autophagy-related protein 2</fullName>
    </submittedName>
</protein>
<dbReference type="Proteomes" id="UP001185899">
    <property type="component" value="Unassembled WGS sequence"/>
</dbReference>
<feature type="region of interest" description="Disordered" evidence="1">
    <location>
        <begin position="1"/>
        <end position="73"/>
    </location>
</feature>
<proteinExistence type="predicted"/>
<name>A0ABU4B4D0_9NOCA</name>
<evidence type="ECO:0000313" key="2">
    <source>
        <dbReference type="EMBL" id="MDV6233303.1"/>
    </source>
</evidence>
<organism evidence="2 3">
    <name type="scientific">Rhodococcus cercidiphylli</name>
    <dbReference type="NCBI Taxonomy" id="489916"/>
    <lineage>
        <taxon>Bacteria</taxon>
        <taxon>Bacillati</taxon>
        <taxon>Actinomycetota</taxon>
        <taxon>Actinomycetes</taxon>
        <taxon>Mycobacteriales</taxon>
        <taxon>Nocardiaceae</taxon>
        <taxon>Rhodococcus</taxon>
    </lineage>
</organism>
<feature type="compositionally biased region" description="Acidic residues" evidence="1">
    <location>
        <begin position="23"/>
        <end position="38"/>
    </location>
</feature>
<reference evidence="2 3" key="1">
    <citation type="submission" date="2023-10" db="EMBL/GenBank/DDBJ databases">
        <title>Development of a sustainable strategy for remediation of hydrocarbon-contaminated territories based on the waste exchange concept.</title>
        <authorList>
            <person name="Krivoruchko A."/>
        </authorList>
    </citation>
    <scope>NUCLEOTIDE SEQUENCE [LARGE SCALE GENOMIC DNA]</scope>
    <source>
        <strain evidence="2 3">IEGM 1322</strain>
    </source>
</reference>
<keyword evidence="3" id="KW-1185">Reference proteome</keyword>
<gene>
    <name evidence="2" type="ORF">R3P95_22335</name>
</gene>
<evidence type="ECO:0000313" key="3">
    <source>
        <dbReference type="Proteomes" id="UP001185899"/>
    </source>
</evidence>
<evidence type="ECO:0000256" key="1">
    <source>
        <dbReference type="SAM" id="MobiDB-lite"/>
    </source>
</evidence>
<dbReference type="EMBL" id="JAWLKE010000009">
    <property type="protein sequence ID" value="MDV6233303.1"/>
    <property type="molecule type" value="Genomic_DNA"/>
</dbReference>
<comment type="caution">
    <text evidence="2">The sequence shown here is derived from an EMBL/GenBank/DDBJ whole genome shotgun (WGS) entry which is preliminary data.</text>
</comment>
<dbReference type="RefSeq" id="WP_068049063.1">
    <property type="nucleotide sequence ID" value="NZ_JAWLKE010000009.1"/>
</dbReference>
<feature type="compositionally biased region" description="Basic and acidic residues" evidence="1">
    <location>
        <begin position="1"/>
        <end position="22"/>
    </location>
</feature>